<name>A0A284RF38_ARMOS</name>
<evidence type="ECO:0000313" key="2">
    <source>
        <dbReference type="Proteomes" id="UP000219338"/>
    </source>
</evidence>
<reference evidence="2" key="1">
    <citation type="journal article" date="2017" name="Nat. Ecol. Evol.">
        <title>Genome expansion and lineage-specific genetic innovations in the forest pathogenic fungi Armillaria.</title>
        <authorList>
            <person name="Sipos G."/>
            <person name="Prasanna A.N."/>
            <person name="Walter M.C."/>
            <person name="O'Connor E."/>
            <person name="Balint B."/>
            <person name="Krizsan K."/>
            <person name="Kiss B."/>
            <person name="Hess J."/>
            <person name="Varga T."/>
            <person name="Slot J."/>
            <person name="Riley R."/>
            <person name="Boka B."/>
            <person name="Rigling D."/>
            <person name="Barry K."/>
            <person name="Lee J."/>
            <person name="Mihaltcheva S."/>
            <person name="LaButti K."/>
            <person name="Lipzen A."/>
            <person name="Waldron R."/>
            <person name="Moloney N.M."/>
            <person name="Sperisen C."/>
            <person name="Kredics L."/>
            <person name="Vagvoelgyi C."/>
            <person name="Patrignani A."/>
            <person name="Fitzpatrick D."/>
            <person name="Nagy I."/>
            <person name="Doyle S."/>
            <person name="Anderson J.B."/>
            <person name="Grigoriev I.V."/>
            <person name="Gueldener U."/>
            <person name="Muensterkoetter M."/>
            <person name="Nagy L.G."/>
        </authorList>
    </citation>
    <scope>NUCLEOTIDE SEQUENCE [LARGE SCALE GENOMIC DNA]</scope>
    <source>
        <strain evidence="2">C18/9</strain>
    </source>
</reference>
<dbReference type="AlphaFoldDB" id="A0A284RF38"/>
<accession>A0A284RF38</accession>
<keyword evidence="2" id="KW-1185">Reference proteome</keyword>
<proteinExistence type="predicted"/>
<dbReference type="EMBL" id="FUEG01000008">
    <property type="protein sequence ID" value="SJL07364.1"/>
    <property type="molecule type" value="Genomic_DNA"/>
</dbReference>
<gene>
    <name evidence="1" type="ORF">ARMOST_10711</name>
</gene>
<evidence type="ECO:0000313" key="1">
    <source>
        <dbReference type="EMBL" id="SJL07364.1"/>
    </source>
</evidence>
<dbReference type="Proteomes" id="UP000219338">
    <property type="component" value="Unassembled WGS sequence"/>
</dbReference>
<organism evidence="1 2">
    <name type="scientific">Armillaria ostoyae</name>
    <name type="common">Armillaria root rot fungus</name>
    <dbReference type="NCBI Taxonomy" id="47428"/>
    <lineage>
        <taxon>Eukaryota</taxon>
        <taxon>Fungi</taxon>
        <taxon>Dikarya</taxon>
        <taxon>Basidiomycota</taxon>
        <taxon>Agaricomycotina</taxon>
        <taxon>Agaricomycetes</taxon>
        <taxon>Agaricomycetidae</taxon>
        <taxon>Agaricales</taxon>
        <taxon>Marasmiineae</taxon>
        <taxon>Physalacriaceae</taxon>
        <taxon>Armillaria</taxon>
    </lineage>
</organism>
<protein>
    <submittedName>
        <fullName evidence="1">Uncharacterized protein</fullName>
    </submittedName>
</protein>
<sequence>MIVLNSTETRYQTWFVFLFFQRKLFAAKIQVDDSLTTVALEAATKDRDLMQLRLGRPFKDPSISAWR</sequence>